<dbReference type="GO" id="GO:0005694">
    <property type="term" value="C:chromosome"/>
    <property type="evidence" value="ECO:0007669"/>
    <property type="project" value="TreeGrafter"/>
</dbReference>
<dbReference type="Proteomes" id="UP000076858">
    <property type="component" value="Unassembled WGS sequence"/>
</dbReference>
<feature type="region of interest" description="Disordered" evidence="1">
    <location>
        <begin position="1"/>
        <end position="23"/>
    </location>
</feature>
<feature type="non-terminal residue" evidence="2">
    <location>
        <position position="267"/>
    </location>
</feature>
<keyword evidence="3" id="KW-1185">Reference proteome</keyword>
<proteinExistence type="predicted"/>
<name>A0A164FYW0_9CRUS</name>
<comment type="caution">
    <text evidence="2">The sequence shown here is derived from an EMBL/GenBank/DDBJ whole genome shotgun (WGS) entry which is preliminary data.</text>
</comment>
<dbReference type="GO" id="GO:0007088">
    <property type="term" value="P:regulation of mitotic nuclear division"/>
    <property type="evidence" value="ECO:0007669"/>
    <property type="project" value="TreeGrafter"/>
</dbReference>
<feature type="compositionally biased region" description="Basic and acidic residues" evidence="1">
    <location>
        <begin position="113"/>
        <end position="188"/>
    </location>
</feature>
<organism evidence="2 3">
    <name type="scientific">Daphnia magna</name>
    <dbReference type="NCBI Taxonomy" id="35525"/>
    <lineage>
        <taxon>Eukaryota</taxon>
        <taxon>Metazoa</taxon>
        <taxon>Ecdysozoa</taxon>
        <taxon>Arthropoda</taxon>
        <taxon>Crustacea</taxon>
        <taxon>Branchiopoda</taxon>
        <taxon>Diplostraca</taxon>
        <taxon>Cladocera</taxon>
        <taxon>Anomopoda</taxon>
        <taxon>Daphniidae</taxon>
        <taxon>Daphnia</taxon>
    </lineage>
</organism>
<feature type="compositionally biased region" description="Polar residues" evidence="1">
    <location>
        <begin position="1"/>
        <end position="12"/>
    </location>
</feature>
<sequence>LETPKSSRSTATAAAIGKTPQADYTDVRGVKKLLQTPKPPPNTPKADYRDVRGVKRLLATPKAAPSTPVADYTDLEGVNLLMKTPKAAGALPQTDEEKNKMEVSEESPGKLVIAEESKPEGPLEVPETTKKNADETKEIKETPSGDKEVQPEKPASDVKESSSPDKTVEIPSEDKPEESVKLQDKSEPTVEEELTTASNRGRRAPSTKADYGGVSGFKRVLRIPRVPGTPKADNSNVEGIDLLMKTPKSKEVPPQSSEDQKHETVSE</sequence>
<dbReference type="STRING" id="35525.A0A164FYW0"/>
<dbReference type="AlphaFoldDB" id="A0A164FYW0"/>
<evidence type="ECO:0000313" key="3">
    <source>
        <dbReference type="Proteomes" id="UP000076858"/>
    </source>
</evidence>
<evidence type="ECO:0000256" key="1">
    <source>
        <dbReference type="SAM" id="MobiDB-lite"/>
    </source>
</evidence>
<gene>
    <name evidence="2" type="ORF">APZ42_006324</name>
</gene>
<dbReference type="PANTHER" id="PTHR21603:SF18">
    <property type="entry name" value="ANTIGEN KI-67-LIKE PROTEIN"/>
    <property type="match status" value="1"/>
</dbReference>
<protein>
    <submittedName>
        <fullName evidence="2">Uncharacterized protein</fullName>
    </submittedName>
</protein>
<feature type="non-terminal residue" evidence="2">
    <location>
        <position position="1"/>
    </location>
</feature>
<evidence type="ECO:0000313" key="2">
    <source>
        <dbReference type="EMBL" id="KZR98316.1"/>
    </source>
</evidence>
<accession>A0A164FYW0</accession>
<dbReference type="OrthoDB" id="6288785at2759"/>
<reference evidence="2 3" key="1">
    <citation type="submission" date="2016-03" db="EMBL/GenBank/DDBJ databases">
        <title>EvidentialGene: Evidence-directed Construction of Genes on Genomes.</title>
        <authorList>
            <person name="Gilbert D.G."/>
            <person name="Choi J.-H."/>
            <person name="Mockaitis K."/>
            <person name="Colbourne J."/>
            <person name="Pfrender M."/>
        </authorList>
    </citation>
    <scope>NUCLEOTIDE SEQUENCE [LARGE SCALE GENOMIC DNA]</scope>
    <source>
        <strain evidence="2 3">Xinb3</strain>
        <tissue evidence="2">Complete organism</tissue>
    </source>
</reference>
<feature type="compositionally biased region" description="Basic and acidic residues" evidence="1">
    <location>
        <begin position="258"/>
        <end position="267"/>
    </location>
</feature>
<dbReference type="GO" id="GO:0051983">
    <property type="term" value="P:regulation of chromosome segregation"/>
    <property type="evidence" value="ECO:0007669"/>
    <property type="project" value="TreeGrafter"/>
</dbReference>
<dbReference type="GO" id="GO:0005634">
    <property type="term" value="C:nucleus"/>
    <property type="evidence" value="ECO:0007669"/>
    <property type="project" value="TreeGrafter"/>
</dbReference>
<feature type="region of interest" description="Disordered" evidence="1">
    <location>
        <begin position="87"/>
        <end position="267"/>
    </location>
</feature>
<dbReference type="EMBL" id="LRGB01017541">
    <property type="protein sequence ID" value="KZR98316.1"/>
    <property type="molecule type" value="Genomic_DNA"/>
</dbReference>
<dbReference type="PANTHER" id="PTHR21603">
    <property type="entry name" value="ANTIGEN KI-67-LIKE PROTEIN"/>
    <property type="match status" value="1"/>
</dbReference>